<sequence length="1132" mass="127921">MEEIKNEAKTRASLIKEMVFPKMEFSYHTGEEHSMRNKHGEQLANALMDGEMCGQPIHEYLTKYYTSELQRLKPRDPLTNWFIPSAGHTFQLISRIQSFAAYIANQVKFSLLIEPGHFRAHLSAFSEQFNDLQCFFDCVELTSEELSQRAFDANRLSKARNQKVECADHSRVVLHRAEEILHKIPGANINANFHKPSDIFGDLDIPQFHPCDAYGTGDFIHASYIAGGPLANKFICTQAPMKNTMNDFWRMVYQEQPSYIFMLCDAVDIANQGAMGTEEVDHCPVYWPKIPGASIEYDNIVVKNVSVDGITDPLFTITKLEIYHTSVPSHVIAVEHFRWDWQDYHDIHWPLRLLQKSRQSTSRPTIVHCVDGCGRTGTLVYIEVLLMQLLRGTENYEHPLLTCAIFVRLQRRYAIEHYIQYLYACRVLLHFVQPFIESKFHRYVLGYSFNDSGFIGRFEDLLQDSYSKWPHITIINIKSQDGYEPEFIIIQPPAPSPPVDYDPHAISKSEPAVEAKREPAPKPKEEPKRSTPPTKMEEAPKPESHEAEPISAERAQISKLEPSGVPIKKEDASEPEPPPRPHPKAIPQKVGARKESKIAEAFSSPQAIDEPKTPLQNFKYDDCLSDTIFVIDSTSSVRNLFEQHRIYASNVVKEMDISPETNHIGVVLYSSKLRQSIKISLSDPQLKENITAKINSLPYLSGITATGAALHLTIKDLEHRRANVMTNVVVISDGFSYDLVEEPVKQLQRMSNVRIFAVSLGESYRKFEMLMIASHEENFLTGADSYKELIRRLHQCNEGLKKGDKSETKADAEVTESPSSQGQTAAPIKKTPKKEVINEVKNVEKNVVKSSSKSSESFESSEEKEAVVTTKKPKPTREKSSSSKPSSSTLKPSPKPVEIKKPKNSGEKTKKKKIEAVNSEEKKSVEVKKPEVVPKKDGSSSSGNDKKDVIKNKDCRYDIVFVIDASGSLRKRYQHQLEIASKLIDKFDFEKTQIGVIRYSGRKRSKVAISLGSKHSKEEFNKEFLSMPFMGGTTYTDEALDKAFTEITGPNVRANALPMVIVFTDGFSQPDPTENAKKIHVKSIPTFAIGITDGQIVNENELRSIASTQKNVFLDSNINELEQLFVQLSENC</sequence>
<evidence type="ECO:0000313" key="1">
    <source>
        <dbReference type="Proteomes" id="UP000887579"/>
    </source>
</evidence>
<dbReference type="Proteomes" id="UP000887579">
    <property type="component" value="Unplaced"/>
</dbReference>
<name>A0AC34FLA8_9BILA</name>
<dbReference type="WBParaSite" id="ES5_v2.g17914.t1">
    <property type="protein sequence ID" value="ES5_v2.g17914.t1"/>
    <property type="gene ID" value="ES5_v2.g17914"/>
</dbReference>
<accession>A0AC34FLA8</accession>
<reference evidence="2" key="1">
    <citation type="submission" date="2022-11" db="UniProtKB">
        <authorList>
            <consortium name="WormBaseParasite"/>
        </authorList>
    </citation>
    <scope>IDENTIFICATION</scope>
</reference>
<organism evidence="1 2">
    <name type="scientific">Panagrolaimus sp. ES5</name>
    <dbReference type="NCBI Taxonomy" id="591445"/>
    <lineage>
        <taxon>Eukaryota</taxon>
        <taxon>Metazoa</taxon>
        <taxon>Ecdysozoa</taxon>
        <taxon>Nematoda</taxon>
        <taxon>Chromadorea</taxon>
        <taxon>Rhabditida</taxon>
        <taxon>Tylenchina</taxon>
        <taxon>Panagrolaimomorpha</taxon>
        <taxon>Panagrolaimoidea</taxon>
        <taxon>Panagrolaimidae</taxon>
        <taxon>Panagrolaimus</taxon>
    </lineage>
</organism>
<evidence type="ECO:0000313" key="2">
    <source>
        <dbReference type="WBParaSite" id="ES5_v2.g17914.t1"/>
    </source>
</evidence>
<proteinExistence type="predicted"/>
<protein>
    <submittedName>
        <fullName evidence="2">Uncharacterized protein</fullName>
    </submittedName>
</protein>